<gene>
    <name evidence="3" type="ORF">CTI12_AA520610</name>
</gene>
<comment type="caution">
    <text evidence="3">The sequence shown here is derived from an EMBL/GenBank/DDBJ whole genome shotgun (WGS) entry which is preliminary data.</text>
</comment>
<organism evidence="3 4">
    <name type="scientific">Artemisia annua</name>
    <name type="common">Sweet wormwood</name>
    <dbReference type="NCBI Taxonomy" id="35608"/>
    <lineage>
        <taxon>Eukaryota</taxon>
        <taxon>Viridiplantae</taxon>
        <taxon>Streptophyta</taxon>
        <taxon>Embryophyta</taxon>
        <taxon>Tracheophyta</taxon>
        <taxon>Spermatophyta</taxon>
        <taxon>Magnoliopsida</taxon>
        <taxon>eudicotyledons</taxon>
        <taxon>Gunneridae</taxon>
        <taxon>Pentapetalae</taxon>
        <taxon>asterids</taxon>
        <taxon>campanulids</taxon>
        <taxon>Asterales</taxon>
        <taxon>Asteraceae</taxon>
        <taxon>Asteroideae</taxon>
        <taxon>Anthemideae</taxon>
        <taxon>Artemisiinae</taxon>
        <taxon>Artemisia</taxon>
    </lineage>
</organism>
<name>A0A2U1L7V3_ARTAN</name>
<dbReference type="EMBL" id="PKPP01010943">
    <property type="protein sequence ID" value="PWA45095.1"/>
    <property type="molecule type" value="Genomic_DNA"/>
</dbReference>
<protein>
    <recommendedName>
        <fullName evidence="5">Root meristem growth factor 8</fullName>
    </recommendedName>
</protein>
<sequence length="137" mass="15500">MMIIVTMLCIALSLLLAVNAASIHANQLQASHELANDHYHHDHQALPRKLMVNYKVEGYEDKDLEPLDEKNTASSGESHKGGKKEVRLMVHAAKGTRQEWLEGSDPTHEFFTMDYGRVKRRRPIHNKSFPKAVTSSP</sequence>
<evidence type="ECO:0000313" key="3">
    <source>
        <dbReference type="EMBL" id="PWA45095.1"/>
    </source>
</evidence>
<evidence type="ECO:0008006" key="5">
    <source>
        <dbReference type="Google" id="ProtNLM"/>
    </source>
</evidence>
<dbReference type="Proteomes" id="UP000245207">
    <property type="component" value="Unassembled WGS sequence"/>
</dbReference>
<keyword evidence="4" id="KW-1185">Reference proteome</keyword>
<accession>A0A2U1L7V3</accession>
<feature type="signal peptide" evidence="2">
    <location>
        <begin position="1"/>
        <end position="20"/>
    </location>
</feature>
<evidence type="ECO:0000256" key="1">
    <source>
        <dbReference type="SAM" id="MobiDB-lite"/>
    </source>
</evidence>
<dbReference type="AlphaFoldDB" id="A0A2U1L7V3"/>
<evidence type="ECO:0000256" key="2">
    <source>
        <dbReference type="SAM" id="SignalP"/>
    </source>
</evidence>
<evidence type="ECO:0000313" key="4">
    <source>
        <dbReference type="Proteomes" id="UP000245207"/>
    </source>
</evidence>
<proteinExistence type="predicted"/>
<reference evidence="3 4" key="1">
    <citation type="journal article" date="2018" name="Mol. Plant">
        <title>The genome of Artemisia annua provides insight into the evolution of Asteraceae family and artemisinin biosynthesis.</title>
        <authorList>
            <person name="Shen Q."/>
            <person name="Zhang L."/>
            <person name="Liao Z."/>
            <person name="Wang S."/>
            <person name="Yan T."/>
            <person name="Shi P."/>
            <person name="Liu M."/>
            <person name="Fu X."/>
            <person name="Pan Q."/>
            <person name="Wang Y."/>
            <person name="Lv Z."/>
            <person name="Lu X."/>
            <person name="Zhang F."/>
            <person name="Jiang W."/>
            <person name="Ma Y."/>
            <person name="Chen M."/>
            <person name="Hao X."/>
            <person name="Li L."/>
            <person name="Tang Y."/>
            <person name="Lv G."/>
            <person name="Zhou Y."/>
            <person name="Sun X."/>
            <person name="Brodelius P.E."/>
            <person name="Rose J.K.C."/>
            <person name="Tang K."/>
        </authorList>
    </citation>
    <scope>NUCLEOTIDE SEQUENCE [LARGE SCALE GENOMIC DNA]</scope>
    <source>
        <strain evidence="4">cv. Huhao1</strain>
        <tissue evidence="3">Leaf</tissue>
    </source>
</reference>
<keyword evidence="2" id="KW-0732">Signal</keyword>
<feature type="chain" id="PRO_5015531794" description="Root meristem growth factor 8" evidence="2">
    <location>
        <begin position="21"/>
        <end position="137"/>
    </location>
</feature>
<feature type="region of interest" description="Disordered" evidence="1">
    <location>
        <begin position="63"/>
        <end position="85"/>
    </location>
</feature>
<dbReference type="OrthoDB" id="894015at2759"/>